<reference evidence="6" key="1">
    <citation type="submission" date="2017-04" db="EMBL/GenBank/DDBJ databases">
        <title>Function of individual gut microbiota members based on whole genome sequencing of pure cultures obtained from chicken caecum.</title>
        <authorList>
            <person name="Medvecky M."/>
            <person name="Cejkova D."/>
            <person name="Polansky O."/>
            <person name="Karasova D."/>
            <person name="Kubasova T."/>
            <person name="Cizek A."/>
            <person name="Rychlik I."/>
        </authorList>
    </citation>
    <scope>NUCLEOTIDE SEQUENCE [LARGE SCALE GENOMIC DNA]</scope>
    <source>
        <strain evidence="6">An273</strain>
    </source>
</reference>
<evidence type="ECO:0000313" key="6">
    <source>
        <dbReference type="Proteomes" id="UP000196368"/>
    </source>
</evidence>
<protein>
    <recommendedName>
        <fullName evidence="4">Tyr recombinase domain-containing protein</fullName>
    </recommendedName>
</protein>
<sequence length="339" mass="39075">MKHVKEIEKGKVYLIDFRDSEGKRWRKKIHGTKKYAVEVATRLMKEKEDDVFFPERRTLKVTYGQLADAYWELHGKELPGRSAKSMWKICKDKFGNVKMKDLTSTKLQQFYNELLTKGGIKNKGLKSSTCNRYFAVLGAVIEYGIKHDLWNGKNPCVVVTKKPEDNNREAYWGNDKLTQLFQYCKNKQAQQIVRFALHSGMRRREIFDLDWSNVDMGLGVIYILQSKTHQKRIVPMSEHLKALLQEIGPKTSGKVFTMKVSTFESAFKRAKAKAGLKGLTFHDLRHTFATTFRVRNGSMSNLQGILGHTTPRMTNRYAHLSPEYLKEVIACMNTPQGKA</sequence>
<dbReference type="InterPro" id="IPR011010">
    <property type="entry name" value="DNA_brk_join_enz"/>
</dbReference>
<gene>
    <name evidence="5" type="ORF">B5F75_01895</name>
</gene>
<dbReference type="CDD" id="cd00796">
    <property type="entry name" value="INT_Rci_Hp1_C"/>
    <property type="match status" value="1"/>
</dbReference>
<dbReference type="InterPro" id="IPR013762">
    <property type="entry name" value="Integrase-like_cat_sf"/>
</dbReference>
<organism evidence="5 6">
    <name type="scientific">Candidatus Avelusimicrobium gallicola</name>
    <dbReference type="NCBI Taxonomy" id="2562704"/>
    <lineage>
        <taxon>Bacteria</taxon>
        <taxon>Pseudomonadati</taxon>
        <taxon>Elusimicrobiota</taxon>
        <taxon>Elusimicrobia</taxon>
        <taxon>Elusimicrobiales</taxon>
        <taxon>Elusimicrobiaceae</taxon>
        <taxon>Candidatus Avelusimicrobium</taxon>
    </lineage>
</organism>
<evidence type="ECO:0000256" key="2">
    <source>
        <dbReference type="ARBA" id="ARBA00023125"/>
    </source>
</evidence>
<dbReference type="Gene3D" id="1.10.150.130">
    <property type="match status" value="1"/>
</dbReference>
<name>A0A1Y4DMM1_9BACT</name>
<accession>A0A1Y4DMM1</accession>
<dbReference type="AlphaFoldDB" id="A0A1Y4DMM1"/>
<dbReference type="InterPro" id="IPR057084">
    <property type="entry name" value="Int_N"/>
</dbReference>
<dbReference type="GO" id="GO:0006310">
    <property type="term" value="P:DNA recombination"/>
    <property type="evidence" value="ECO:0007669"/>
    <property type="project" value="UniProtKB-KW"/>
</dbReference>
<dbReference type="GO" id="GO:0015074">
    <property type="term" value="P:DNA integration"/>
    <property type="evidence" value="ECO:0007669"/>
    <property type="project" value="InterPro"/>
</dbReference>
<dbReference type="Pfam" id="PF00589">
    <property type="entry name" value="Phage_integrase"/>
    <property type="match status" value="1"/>
</dbReference>
<comment type="similarity">
    <text evidence="1">Belongs to the 'phage' integrase family.</text>
</comment>
<keyword evidence="6" id="KW-1185">Reference proteome</keyword>
<keyword evidence="2" id="KW-0238">DNA-binding</keyword>
<dbReference type="InterPro" id="IPR010998">
    <property type="entry name" value="Integrase_recombinase_N"/>
</dbReference>
<dbReference type="InterPro" id="IPR002104">
    <property type="entry name" value="Integrase_catalytic"/>
</dbReference>
<proteinExistence type="inferred from homology"/>
<evidence type="ECO:0000313" key="5">
    <source>
        <dbReference type="EMBL" id="OUO57550.1"/>
    </source>
</evidence>
<dbReference type="Gene3D" id="1.10.443.10">
    <property type="entry name" value="Intergrase catalytic core"/>
    <property type="match status" value="1"/>
</dbReference>
<dbReference type="PANTHER" id="PTHR30349:SF64">
    <property type="entry name" value="PROPHAGE INTEGRASE INTD-RELATED"/>
    <property type="match status" value="1"/>
</dbReference>
<dbReference type="PANTHER" id="PTHR30349">
    <property type="entry name" value="PHAGE INTEGRASE-RELATED"/>
    <property type="match status" value="1"/>
</dbReference>
<dbReference type="PROSITE" id="PS51898">
    <property type="entry name" value="TYR_RECOMBINASE"/>
    <property type="match status" value="1"/>
</dbReference>
<dbReference type="EMBL" id="NFJD01000001">
    <property type="protein sequence ID" value="OUO57550.1"/>
    <property type="molecule type" value="Genomic_DNA"/>
</dbReference>
<dbReference type="Pfam" id="PF24624">
    <property type="entry name" value="Int_N"/>
    <property type="match status" value="1"/>
</dbReference>
<dbReference type="InterPro" id="IPR050090">
    <property type="entry name" value="Tyrosine_recombinase_XerCD"/>
</dbReference>
<comment type="caution">
    <text evidence="5">The sequence shown here is derived from an EMBL/GenBank/DDBJ whole genome shotgun (WGS) entry which is preliminary data.</text>
</comment>
<feature type="domain" description="Tyr recombinase" evidence="4">
    <location>
        <begin position="161"/>
        <end position="330"/>
    </location>
</feature>
<keyword evidence="3" id="KW-0233">DNA recombination</keyword>
<dbReference type="GO" id="GO:0003677">
    <property type="term" value="F:DNA binding"/>
    <property type="evidence" value="ECO:0007669"/>
    <property type="project" value="UniProtKB-KW"/>
</dbReference>
<dbReference type="Proteomes" id="UP000196368">
    <property type="component" value="Unassembled WGS sequence"/>
</dbReference>
<evidence type="ECO:0000256" key="3">
    <source>
        <dbReference type="ARBA" id="ARBA00023172"/>
    </source>
</evidence>
<dbReference type="SUPFAM" id="SSF56349">
    <property type="entry name" value="DNA breaking-rejoining enzymes"/>
    <property type="match status" value="1"/>
</dbReference>
<evidence type="ECO:0000259" key="4">
    <source>
        <dbReference type="PROSITE" id="PS51898"/>
    </source>
</evidence>
<evidence type="ECO:0000256" key="1">
    <source>
        <dbReference type="ARBA" id="ARBA00008857"/>
    </source>
</evidence>